<protein>
    <recommendedName>
        <fullName evidence="3">Outer membrane protein beta-barrel domain-containing protein</fullName>
    </recommendedName>
</protein>
<sequence>MNNLAKNILKYLFLLILMAIYGSGNLYAQKSREVTRSVFLKDGSRLKGKIVKTVPGEYVSILLNGGQILKIYQQDIKKIKLNGIKHSKNIYSKERGEIVFLKDGGNLYGKIIDEVPDDYIILKLKNNEEVTFFAEEIAQIKYNKKPRRDFHHKESGYFHETDLGIMAGSENVLWANTTNFSVHTINGYRFKPWLQTGLGFGLDFHRNLHVVPFYLNVGGDIGTSKVVPIYFVNLGYSYAEERNPSDFEVINNVHGGKYVHLGGGVKVKLSGMAISMKMGYKLSDVAMDNTFVDWLGRDSWTTVLDREIRRFTVTVGFGF</sequence>
<dbReference type="EMBL" id="JAUJEB010000001">
    <property type="protein sequence ID" value="MDN5211528.1"/>
    <property type="molecule type" value="Genomic_DNA"/>
</dbReference>
<evidence type="ECO:0000313" key="1">
    <source>
        <dbReference type="EMBL" id="MDN5211528.1"/>
    </source>
</evidence>
<comment type="caution">
    <text evidence="1">The sequence shown here is derived from an EMBL/GenBank/DDBJ whole genome shotgun (WGS) entry which is preliminary data.</text>
</comment>
<reference evidence="1" key="1">
    <citation type="submission" date="2023-06" db="EMBL/GenBank/DDBJ databases">
        <title>Genomic of Agaribacillus aureum.</title>
        <authorList>
            <person name="Wang G."/>
        </authorList>
    </citation>
    <scope>NUCLEOTIDE SEQUENCE</scope>
    <source>
        <strain evidence="1">BMA12</strain>
    </source>
</reference>
<accession>A0ABT8L1I3</accession>
<proteinExistence type="predicted"/>
<gene>
    <name evidence="1" type="ORF">QQ020_05685</name>
</gene>
<keyword evidence="2" id="KW-1185">Reference proteome</keyword>
<organism evidence="1 2">
    <name type="scientific">Agaribacillus aureus</name>
    <dbReference type="NCBI Taxonomy" id="3051825"/>
    <lineage>
        <taxon>Bacteria</taxon>
        <taxon>Pseudomonadati</taxon>
        <taxon>Bacteroidota</taxon>
        <taxon>Cytophagia</taxon>
        <taxon>Cytophagales</taxon>
        <taxon>Splendidivirgaceae</taxon>
        <taxon>Agaribacillus</taxon>
    </lineage>
</organism>
<dbReference type="RefSeq" id="WP_346756860.1">
    <property type="nucleotide sequence ID" value="NZ_JAUJEB010000001.1"/>
</dbReference>
<name>A0ABT8L1I3_9BACT</name>
<evidence type="ECO:0008006" key="3">
    <source>
        <dbReference type="Google" id="ProtNLM"/>
    </source>
</evidence>
<evidence type="ECO:0000313" key="2">
    <source>
        <dbReference type="Proteomes" id="UP001172083"/>
    </source>
</evidence>
<dbReference type="Proteomes" id="UP001172083">
    <property type="component" value="Unassembled WGS sequence"/>
</dbReference>